<evidence type="ECO:0000256" key="4">
    <source>
        <dbReference type="ARBA" id="ARBA00022777"/>
    </source>
</evidence>
<dbReference type="SUPFAM" id="SSF53613">
    <property type="entry name" value="Ribokinase-like"/>
    <property type="match status" value="1"/>
</dbReference>
<dbReference type="PANTHER" id="PTHR43085:SF1">
    <property type="entry name" value="PSEUDOURIDINE KINASE-RELATED"/>
    <property type="match status" value="1"/>
</dbReference>
<evidence type="ECO:0000256" key="3">
    <source>
        <dbReference type="ARBA" id="ARBA00022741"/>
    </source>
</evidence>
<dbReference type="InterPro" id="IPR050306">
    <property type="entry name" value="PfkB_Carbo_kinase"/>
</dbReference>
<evidence type="ECO:0000259" key="6">
    <source>
        <dbReference type="Pfam" id="PF00294"/>
    </source>
</evidence>
<comment type="similarity">
    <text evidence="1">Belongs to the carbohydrate kinase PfkB family.</text>
</comment>
<dbReference type="PROSITE" id="PS00583">
    <property type="entry name" value="PFKB_KINASES_1"/>
    <property type="match status" value="1"/>
</dbReference>
<accession>A0ABV4BCR6</accession>
<dbReference type="InterPro" id="IPR002173">
    <property type="entry name" value="Carboh/pur_kinase_PfkB_CS"/>
</dbReference>
<keyword evidence="4 7" id="KW-0418">Kinase</keyword>
<evidence type="ECO:0000256" key="1">
    <source>
        <dbReference type="ARBA" id="ARBA00010688"/>
    </source>
</evidence>
<keyword evidence="5" id="KW-0067">ATP-binding</keyword>
<feature type="domain" description="Carbohydrate kinase PfkB" evidence="6">
    <location>
        <begin position="12"/>
        <end position="281"/>
    </location>
</feature>
<dbReference type="RefSeq" id="WP_369666685.1">
    <property type="nucleotide sequence ID" value="NZ_JBDKXB010000007.1"/>
</dbReference>
<gene>
    <name evidence="7" type="ORF">ABC977_07725</name>
</gene>
<keyword evidence="3" id="KW-0547">Nucleotide-binding</keyword>
<organism evidence="7 8">
    <name type="scientific">Thioalkalicoccus limnaeus</name>
    <dbReference type="NCBI Taxonomy" id="120681"/>
    <lineage>
        <taxon>Bacteria</taxon>
        <taxon>Pseudomonadati</taxon>
        <taxon>Pseudomonadota</taxon>
        <taxon>Gammaproteobacteria</taxon>
        <taxon>Chromatiales</taxon>
        <taxon>Chromatiaceae</taxon>
        <taxon>Thioalkalicoccus</taxon>
    </lineage>
</organism>
<keyword evidence="2" id="KW-0808">Transferase</keyword>
<name>A0ABV4BCR6_9GAMM</name>
<dbReference type="InterPro" id="IPR011611">
    <property type="entry name" value="PfkB_dom"/>
</dbReference>
<dbReference type="Gene3D" id="3.40.1190.20">
    <property type="match status" value="1"/>
</dbReference>
<comment type="caution">
    <text evidence="7">The sequence shown here is derived from an EMBL/GenBank/DDBJ whole genome shotgun (WGS) entry which is preliminary data.</text>
</comment>
<dbReference type="Pfam" id="PF00294">
    <property type="entry name" value="PfkB"/>
    <property type="match status" value="1"/>
</dbReference>
<evidence type="ECO:0000313" key="7">
    <source>
        <dbReference type="EMBL" id="MEY6432299.1"/>
    </source>
</evidence>
<keyword evidence="8" id="KW-1185">Reference proteome</keyword>
<evidence type="ECO:0000256" key="2">
    <source>
        <dbReference type="ARBA" id="ARBA00022679"/>
    </source>
</evidence>
<protein>
    <submittedName>
        <fullName evidence="7">PfkB family carbohydrate kinase</fullName>
    </submittedName>
</protein>
<dbReference type="GO" id="GO:0016301">
    <property type="term" value="F:kinase activity"/>
    <property type="evidence" value="ECO:0007669"/>
    <property type="project" value="UniProtKB-KW"/>
</dbReference>
<dbReference type="PANTHER" id="PTHR43085">
    <property type="entry name" value="HEXOKINASE FAMILY MEMBER"/>
    <property type="match status" value="1"/>
</dbReference>
<evidence type="ECO:0000256" key="5">
    <source>
        <dbReference type="ARBA" id="ARBA00022840"/>
    </source>
</evidence>
<reference evidence="7 8" key="1">
    <citation type="submission" date="2024-05" db="EMBL/GenBank/DDBJ databases">
        <title>Genome Sequence and Characterization of the New Strain Purple Sulfur Bacterium of Genus Thioalkalicoccus.</title>
        <authorList>
            <person name="Bryantseva I.A."/>
            <person name="Kyndt J.A."/>
            <person name="Imhoff J.F."/>
        </authorList>
    </citation>
    <scope>NUCLEOTIDE SEQUENCE [LARGE SCALE GENOMIC DNA]</scope>
    <source>
        <strain evidence="7 8">Um2</strain>
    </source>
</reference>
<proteinExistence type="inferred from homology"/>
<dbReference type="Proteomes" id="UP001564408">
    <property type="component" value="Unassembled WGS sequence"/>
</dbReference>
<sequence>MPFDRDTRPLIFGEVLFDVFADGETLGGAPFNVAWHLQAFGRAPLFISRIGEDARGRAITTAMSDWGLDTSGLQWDATAPTGVVRVQLLDGEPSYDIVSDQAYDRIQIGQLPPLPQNALLYHGSLALRGAVSRAALEELVDRFDPAVFIDANLRDPWWDTEAVRRMLSRATWAKLNAAELAALVRPGPHPDGPAEALREAHGLETLIITEGSAGAFAIGRSGPLGRTRPARGIRVVDAVGAGDAFAAVLILGLICDWSTQVTLDRAQSFASAVVGRRGATVRDPDFYAPFIAAWGL</sequence>
<evidence type="ECO:0000313" key="8">
    <source>
        <dbReference type="Proteomes" id="UP001564408"/>
    </source>
</evidence>
<dbReference type="InterPro" id="IPR029056">
    <property type="entry name" value="Ribokinase-like"/>
</dbReference>
<dbReference type="EMBL" id="JBDKXB010000007">
    <property type="protein sequence ID" value="MEY6432299.1"/>
    <property type="molecule type" value="Genomic_DNA"/>
</dbReference>